<evidence type="ECO:0000256" key="2">
    <source>
        <dbReference type="ARBA" id="ARBA00023002"/>
    </source>
</evidence>
<dbReference type="PANTHER" id="PTHR24320">
    <property type="entry name" value="RETINOL DEHYDROGENASE"/>
    <property type="match status" value="1"/>
</dbReference>
<dbReference type="InterPro" id="IPR002347">
    <property type="entry name" value="SDR_fam"/>
</dbReference>
<proteinExistence type="inferred from homology"/>
<evidence type="ECO:0000313" key="4">
    <source>
        <dbReference type="EMBL" id="RKD18623.1"/>
    </source>
</evidence>
<dbReference type="Proteomes" id="UP000283433">
    <property type="component" value="Unassembled WGS sequence"/>
</dbReference>
<sequence>MQQKVALITGANAGLGFEVSKVLVQNNFRLIMACRDTDKALLAKAQLIKLNPNALIDVFELDLASQQSIRFFAKRILEDFERIDLLINNAGVMMTPYELTEDGFELQLATNFLGHFVITGSLLKILKGRVICLSSLAHRWSEIRLKDPNFTKGYSKRAAYGQSKLACLMFALELNRRLKASGSDVIALAAHPGISNTNLFKSVPKFLKWLQPFLAQPSEEGAKPILYAALSPKIKGGEYIGPDGFKEWRGKPAKVAYSDFARNKQNARRLWDLAEQLTGFKYDFNNLYE</sequence>
<dbReference type="Gene3D" id="3.40.50.720">
    <property type="entry name" value="NAD(P)-binding Rossmann-like Domain"/>
    <property type="match status" value="1"/>
</dbReference>
<dbReference type="EMBL" id="MBTA01000004">
    <property type="protein sequence ID" value="RKD18623.1"/>
    <property type="molecule type" value="Genomic_DNA"/>
</dbReference>
<comment type="similarity">
    <text evidence="1 3">Belongs to the short-chain dehydrogenases/reductases (SDR) family.</text>
</comment>
<name>A0A419S9C6_9SPHI</name>
<dbReference type="SUPFAM" id="SSF51735">
    <property type="entry name" value="NAD(P)-binding Rossmann-fold domains"/>
    <property type="match status" value="1"/>
</dbReference>
<dbReference type="NCBIfam" id="NF004846">
    <property type="entry name" value="PRK06197.1"/>
    <property type="match status" value="1"/>
</dbReference>
<evidence type="ECO:0000313" key="5">
    <source>
        <dbReference type="Proteomes" id="UP000283433"/>
    </source>
</evidence>
<keyword evidence="2" id="KW-0560">Oxidoreductase</keyword>
<dbReference type="PANTHER" id="PTHR24320:SF148">
    <property type="entry name" value="NAD(P)-BINDING ROSSMANN-FOLD SUPERFAMILY PROTEIN"/>
    <property type="match status" value="1"/>
</dbReference>
<dbReference type="Pfam" id="PF00106">
    <property type="entry name" value="adh_short"/>
    <property type="match status" value="1"/>
</dbReference>
<dbReference type="CDD" id="cd05327">
    <property type="entry name" value="retinol-DH_like_SDR_c_like"/>
    <property type="match status" value="1"/>
</dbReference>
<accession>A0A419S9C6</accession>
<dbReference type="InterPro" id="IPR036291">
    <property type="entry name" value="NAD(P)-bd_dom_sf"/>
</dbReference>
<keyword evidence="5" id="KW-1185">Reference proteome</keyword>
<dbReference type="OrthoDB" id="597510at2"/>
<dbReference type="AlphaFoldDB" id="A0A419S9C6"/>
<comment type="caution">
    <text evidence="4">The sequence shown here is derived from an EMBL/GenBank/DDBJ whole genome shotgun (WGS) entry which is preliminary data.</text>
</comment>
<dbReference type="PRINTS" id="PR00081">
    <property type="entry name" value="GDHRDH"/>
</dbReference>
<dbReference type="GO" id="GO:0016491">
    <property type="term" value="F:oxidoreductase activity"/>
    <property type="evidence" value="ECO:0007669"/>
    <property type="project" value="UniProtKB-KW"/>
</dbReference>
<protein>
    <submittedName>
        <fullName evidence="4">Short-chain dehydrogenase</fullName>
    </submittedName>
</protein>
<reference evidence="4 5" key="1">
    <citation type="submission" date="2016-07" db="EMBL/GenBank/DDBJ databases">
        <title>Genome of Pelobium manganitolerans.</title>
        <authorList>
            <person name="Wu S."/>
            <person name="Wang G."/>
        </authorList>
    </citation>
    <scope>NUCLEOTIDE SEQUENCE [LARGE SCALE GENOMIC DNA]</scope>
    <source>
        <strain evidence="4 5">YS-25</strain>
    </source>
</reference>
<gene>
    <name evidence="4" type="ORF">BCY91_14890</name>
</gene>
<evidence type="ECO:0000256" key="1">
    <source>
        <dbReference type="ARBA" id="ARBA00006484"/>
    </source>
</evidence>
<dbReference type="PRINTS" id="PR00080">
    <property type="entry name" value="SDRFAMILY"/>
</dbReference>
<evidence type="ECO:0000256" key="3">
    <source>
        <dbReference type="RuleBase" id="RU000363"/>
    </source>
</evidence>
<organism evidence="4 5">
    <name type="scientific">Pelobium manganitolerans</name>
    <dbReference type="NCBI Taxonomy" id="1842495"/>
    <lineage>
        <taxon>Bacteria</taxon>
        <taxon>Pseudomonadati</taxon>
        <taxon>Bacteroidota</taxon>
        <taxon>Sphingobacteriia</taxon>
        <taxon>Sphingobacteriales</taxon>
        <taxon>Sphingobacteriaceae</taxon>
        <taxon>Pelobium</taxon>
    </lineage>
</organism>
<dbReference type="RefSeq" id="WP_120180801.1">
    <property type="nucleotide sequence ID" value="NZ_MBTA01000004.1"/>
</dbReference>